<dbReference type="PANTHER" id="PTHR33928:SF2">
    <property type="entry name" value="PECTATE LYASE SUPERFAMILY PROTEIN DOMAIN-CONTAINING PROTEIN-RELATED"/>
    <property type="match status" value="1"/>
</dbReference>
<dbReference type="GO" id="GO:0004650">
    <property type="term" value="F:polygalacturonase activity"/>
    <property type="evidence" value="ECO:0007669"/>
    <property type="project" value="InterPro"/>
</dbReference>
<dbReference type="InterPro" id="IPR039279">
    <property type="entry name" value="QRT3-like"/>
</dbReference>
<dbReference type="eggNOG" id="ENOG502SH8Z">
    <property type="taxonomic scope" value="Eukaryota"/>
</dbReference>
<evidence type="ECO:0000313" key="3">
    <source>
        <dbReference type="EMBL" id="EKD17927.1"/>
    </source>
</evidence>
<dbReference type="InterPro" id="IPR011050">
    <property type="entry name" value="Pectin_lyase_fold/virulence"/>
</dbReference>
<evidence type="ECO:0000256" key="1">
    <source>
        <dbReference type="SAM" id="SignalP"/>
    </source>
</evidence>
<dbReference type="PANTHER" id="PTHR33928">
    <property type="entry name" value="POLYGALACTURONASE QRT3"/>
    <property type="match status" value="1"/>
</dbReference>
<dbReference type="InterPro" id="IPR012334">
    <property type="entry name" value="Pectin_lyas_fold"/>
</dbReference>
<dbReference type="OrthoDB" id="1046782at2759"/>
<dbReference type="HOGENOM" id="CLU_002540_1_0_1"/>
<dbReference type="RefSeq" id="XP_007291588.1">
    <property type="nucleotide sequence ID" value="XM_007291526.1"/>
</dbReference>
<accession>K1WZ65</accession>
<dbReference type="Proteomes" id="UP000006753">
    <property type="component" value="Unassembled WGS sequence"/>
</dbReference>
<dbReference type="Pfam" id="PF12708">
    <property type="entry name" value="Pect-lyase_RHGA_epim"/>
    <property type="match status" value="2"/>
</dbReference>
<evidence type="ECO:0000259" key="2">
    <source>
        <dbReference type="Pfam" id="PF12708"/>
    </source>
</evidence>
<sequence>MRLVITSLLLVAKASAGVVDRPILVSDSEIQSFLQPNGMEPEYLSDRAVCTGPAIGTQAKYWLDAQDHTGNARGYAPFLGTDYTYPVYRNVKTAPYTAKGNAAADDTAALQYALNNDGSGGTRYKNGVTIRPAVVFVPGGTYMISATLDMRLNTILIGDPANPPVFKATSAFSGTNLIQGYDFGAGDPTTNFFVALKNIVIDTTSIDKAKSVTGLGWGISQACHLTNIKINMPTDSGGHVGIDMTAGSAITVSDVSFVGGSIGIRVNNQQVNLKNLNFLYCTTAIKFGGGKTAVIQGSKIDTCGRGVDTTNSGQLGFLAILDTNVVNSGPVITFHDSSNDSGDRNNQIVIENLSHSGTNPIAVDTNGNVKLASTASVDTWIWGNKSPGGYTSGALSATPRPAALLSGGKYLMKTQPTYGQYASDQFVNVKSVAGFQVFGDGSTDDAASLNAILLQNAANCKITYFPYGVYIVKSTLYIPPGSRIVGEAWPVISGSGAAFTNAASPAPVVKVGNAGEIGLAEIQDMRFTVAGILPGATILQVNMAGSNPGDVAFWNTHVTVGGAADSQVNTACGSGNTAGCKAAFALVHLTASSSAYIENMWGWIADHSLDGGSAQNIAVGRGLLVEATKGTWIAGASFEHCVLYSYNFHRAQNVFVGMLQSETAYWQGEGAQQNAPAPWTASATVGDPDYSWCGGSDQKCRMGVHANIDGGKNLFLYAAGFWTFFHGETQTRYNAPETVCGSDCITNQIRVTGAPKALYWFGIATKSGTTMVLDGVSNPTQFNNPGGWSPGGVIAAYLQFSAA</sequence>
<feature type="chain" id="PRO_5003853229" description="Rhamnogalacturonase A/B/Epimerase-like pectate lyase domain-containing protein" evidence="1">
    <location>
        <begin position="17"/>
        <end position="803"/>
    </location>
</feature>
<dbReference type="CDD" id="cd23668">
    <property type="entry name" value="GH55_beta13glucanase-like"/>
    <property type="match status" value="1"/>
</dbReference>
<dbReference type="FunFam" id="2.160.20.10:FF:000049">
    <property type="entry name" value="Putative exo-beta-1,3-glucanase"/>
    <property type="match status" value="1"/>
</dbReference>
<dbReference type="InParanoid" id="K1WZ65"/>
<dbReference type="OMA" id="AYIENFW"/>
<feature type="domain" description="Rhamnogalacturonase A/B/Epimerase-like pectate lyase" evidence="2">
    <location>
        <begin position="89"/>
        <end position="308"/>
    </location>
</feature>
<dbReference type="EMBL" id="JH921434">
    <property type="protein sequence ID" value="EKD17927.1"/>
    <property type="molecule type" value="Genomic_DNA"/>
</dbReference>
<dbReference type="Gene3D" id="2.160.20.10">
    <property type="entry name" value="Single-stranded right-handed beta-helix, Pectin lyase-like"/>
    <property type="match status" value="2"/>
</dbReference>
<dbReference type="GeneID" id="18759634"/>
<gene>
    <name evidence="3" type="ORF">MBM_03699</name>
</gene>
<proteinExistence type="predicted"/>
<organism evidence="3 4">
    <name type="scientific">Marssonina brunnea f. sp. multigermtubi (strain MB_m1)</name>
    <name type="common">Marssonina leaf spot fungus</name>
    <dbReference type="NCBI Taxonomy" id="1072389"/>
    <lineage>
        <taxon>Eukaryota</taxon>
        <taxon>Fungi</taxon>
        <taxon>Dikarya</taxon>
        <taxon>Ascomycota</taxon>
        <taxon>Pezizomycotina</taxon>
        <taxon>Leotiomycetes</taxon>
        <taxon>Helotiales</taxon>
        <taxon>Drepanopezizaceae</taxon>
        <taxon>Drepanopeziza</taxon>
    </lineage>
</organism>
<name>K1WZ65_MARBU</name>
<reference evidence="3 4" key="1">
    <citation type="journal article" date="2012" name="BMC Genomics">
        <title>Sequencing the genome of Marssonina brunnea reveals fungus-poplar co-evolution.</title>
        <authorList>
            <person name="Zhu S."/>
            <person name="Cao Y.-Z."/>
            <person name="Jiang C."/>
            <person name="Tan B.-Y."/>
            <person name="Wang Z."/>
            <person name="Feng S."/>
            <person name="Zhang L."/>
            <person name="Su X.-H."/>
            <person name="Brejova B."/>
            <person name="Vinar T."/>
            <person name="Xu M."/>
            <person name="Wang M.-X."/>
            <person name="Zhang S.-G."/>
            <person name="Huang M.-R."/>
            <person name="Wu R."/>
            <person name="Zhou Y."/>
        </authorList>
    </citation>
    <scope>NUCLEOTIDE SEQUENCE [LARGE SCALE GENOMIC DNA]</scope>
    <source>
        <strain evidence="3 4">MB_m1</strain>
    </source>
</reference>
<dbReference type="KEGG" id="mbe:MBM_03699"/>
<keyword evidence="4" id="KW-1185">Reference proteome</keyword>
<keyword evidence="1" id="KW-0732">Signal</keyword>
<dbReference type="AlphaFoldDB" id="K1WZ65"/>
<feature type="domain" description="Rhamnogalacturonase A/B/Epimerase-like pectate lyase" evidence="2">
    <location>
        <begin position="432"/>
        <end position="504"/>
    </location>
</feature>
<feature type="signal peptide" evidence="1">
    <location>
        <begin position="1"/>
        <end position="16"/>
    </location>
</feature>
<evidence type="ECO:0000313" key="4">
    <source>
        <dbReference type="Proteomes" id="UP000006753"/>
    </source>
</evidence>
<protein>
    <recommendedName>
        <fullName evidence="2">Rhamnogalacturonase A/B/Epimerase-like pectate lyase domain-containing protein</fullName>
    </recommendedName>
</protein>
<dbReference type="InterPro" id="IPR024535">
    <property type="entry name" value="RHGA/B-epi-like_pectate_lyase"/>
</dbReference>
<dbReference type="SUPFAM" id="SSF51126">
    <property type="entry name" value="Pectin lyase-like"/>
    <property type="match status" value="2"/>
</dbReference>